<dbReference type="SUPFAM" id="SSF81799">
    <property type="entry name" value="Putative methyltransferase TM0872, insert domain"/>
    <property type="match status" value="1"/>
</dbReference>
<dbReference type="EMBL" id="JAUYZK010000008">
    <property type="protein sequence ID" value="MDP2539296.1"/>
    <property type="molecule type" value="Genomic_DNA"/>
</dbReference>
<comment type="caution">
    <text evidence="8">The sequence shown here is derived from an EMBL/GenBank/DDBJ whole genome shotgun (WGS) entry which is preliminary data.</text>
</comment>
<evidence type="ECO:0000256" key="6">
    <source>
        <dbReference type="ARBA" id="ARBA00022691"/>
    </source>
</evidence>
<keyword evidence="6 7" id="KW-0949">S-adenosyl-L-methionine</keyword>
<dbReference type="NCBIfam" id="TIGR00006">
    <property type="entry name" value="16S rRNA (cytosine(1402)-N(4))-methyltransferase RsmH"/>
    <property type="match status" value="1"/>
</dbReference>
<protein>
    <recommendedName>
        <fullName evidence="7">Ribosomal RNA small subunit methyltransferase H</fullName>
        <ecNumber evidence="7">2.1.1.199</ecNumber>
    </recommendedName>
    <alternativeName>
        <fullName evidence="7">16S rRNA m(4)C1402 methyltransferase</fullName>
    </alternativeName>
    <alternativeName>
        <fullName evidence="7">rRNA (cytosine-N(4)-)-methyltransferase RsmH</fullName>
    </alternativeName>
</protein>
<dbReference type="Gene3D" id="3.40.50.150">
    <property type="entry name" value="Vaccinia Virus protein VP39"/>
    <property type="match status" value="1"/>
</dbReference>
<dbReference type="PANTHER" id="PTHR11265">
    <property type="entry name" value="S-ADENOSYL-METHYLTRANSFERASE MRAW"/>
    <property type="match status" value="1"/>
</dbReference>
<feature type="binding site" evidence="7">
    <location>
        <position position="55"/>
    </location>
    <ligand>
        <name>S-adenosyl-L-methionine</name>
        <dbReference type="ChEBI" id="CHEBI:59789"/>
    </ligand>
</feature>
<keyword evidence="5 7" id="KW-0808">Transferase</keyword>
<proteinExistence type="inferred from homology"/>
<dbReference type="RefSeq" id="WP_305520923.1">
    <property type="nucleotide sequence ID" value="NZ_JAUYZK010000008.1"/>
</dbReference>
<feature type="binding site" evidence="7">
    <location>
        <position position="110"/>
    </location>
    <ligand>
        <name>S-adenosyl-L-methionine</name>
        <dbReference type="ChEBI" id="CHEBI:59789"/>
    </ligand>
</feature>
<comment type="subcellular location">
    <subcellularLocation>
        <location evidence="7">Cytoplasm</location>
    </subcellularLocation>
</comment>
<dbReference type="InterPro" id="IPR023397">
    <property type="entry name" value="SAM-dep_MeTrfase_MraW_recog"/>
</dbReference>
<dbReference type="InterPro" id="IPR029063">
    <property type="entry name" value="SAM-dependent_MTases_sf"/>
</dbReference>
<dbReference type="AlphaFoldDB" id="A0AA90PJW1"/>
<dbReference type="GO" id="GO:0071424">
    <property type="term" value="F:rRNA (cytosine-N4-)-methyltransferase activity"/>
    <property type="evidence" value="ECO:0007669"/>
    <property type="project" value="UniProtKB-UniRule"/>
</dbReference>
<dbReference type="PIRSF" id="PIRSF004486">
    <property type="entry name" value="MraW"/>
    <property type="match status" value="1"/>
</dbReference>
<sequence length="308" mass="34565">MNTPSSPHIPVLLEHVLDVFGNISNGLIIDCTLGFGGHSQALLDQNQNISIIGIDKDIQARDFAQKRLEKFKDRFSCIAGSFGEKFEEILQSQGDKIKGVLADIGVSSLQLDNNSRGFGFQSDNLDMRMDTSKPLEAKTIINTYSSYELERIFREYGEIKEYKKMASLIVNARSKQPFESAQDLSTFLQKHFKNPRIHPGTLAFQAIRIEVNDELGELQKLLNSASKLKGAVFGVISFHSLEDRMVKTAFKEWSKSCICSQNSYKCECGNNHSKGVIITKKPLIASSEEIKQNPRARSAKFRAFAFKD</sequence>
<evidence type="ECO:0000313" key="8">
    <source>
        <dbReference type="EMBL" id="MDP2539296.1"/>
    </source>
</evidence>
<dbReference type="GO" id="GO:0005737">
    <property type="term" value="C:cytoplasm"/>
    <property type="evidence" value="ECO:0007669"/>
    <property type="project" value="UniProtKB-SubCell"/>
</dbReference>
<comment type="catalytic activity">
    <reaction evidence="7">
        <text>cytidine(1402) in 16S rRNA + S-adenosyl-L-methionine = N(4)-methylcytidine(1402) in 16S rRNA + S-adenosyl-L-homocysteine + H(+)</text>
        <dbReference type="Rhea" id="RHEA:42928"/>
        <dbReference type="Rhea" id="RHEA-COMP:10286"/>
        <dbReference type="Rhea" id="RHEA-COMP:10287"/>
        <dbReference type="ChEBI" id="CHEBI:15378"/>
        <dbReference type="ChEBI" id="CHEBI:57856"/>
        <dbReference type="ChEBI" id="CHEBI:59789"/>
        <dbReference type="ChEBI" id="CHEBI:74506"/>
        <dbReference type="ChEBI" id="CHEBI:82748"/>
        <dbReference type="EC" id="2.1.1.199"/>
    </reaction>
</comment>
<comment type="similarity">
    <text evidence="1 7">Belongs to the methyltransferase superfamily. RsmH family.</text>
</comment>
<evidence type="ECO:0000256" key="2">
    <source>
        <dbReference type="ARBA" id="ARBA00022490"/>
    </source>
</evidence>
<keyword evidence="2 7" id="KW-0963">Cytoplasm</keyword>
<evidence type="ECO:0000256" key="7">
    <source>
        <dbReference type="HAMAP-Rule" id="MF_01007"/>
    </source>
</evidence>
<keyword evidence="3 7" id="KW-0698">rRNA processing</keyword>
<dbReference type="Pfam" id="PF01795">
    <property type="entry name" value="Methyltransf_5"/>
    <property type="match status" value="1"/>
</dbReference>
<comment type="function">
    <text evidence="7">Specifically methylates the N4 position of cytidine in position 1402 (C1402) of 16S rRNA.</text>
</comment>
<dbReference type="SUPFAM" id="SSF53335">
    <property type="entry name" value="S-adenosyl-L-methionine-dependent methyltransferases"/>
    <property type="match status" value="1"/>
</dbReference>
<evidence type="ECO:0000256" key="4">
    <source>
        <dbReference type="ARBA" id="ARBA00022603"/>
    </source>
</evidence>
<accession>A0AA90PJW1</accession>
<dbReference type="EC" id="2.1.1.199" evidence="7"/>
<dbReference type="PANTHER" id="PTHR11265:SF0">
    <property type="entry name" value="12S RRNA N4-METHYLCYTIDINE METHYLTRANSFERASE"/>
    <property type="match status" value="1"/>
</dbReference>
<evidence type="ECO:0000256" key="3">
    <source>
        <dbReference type="ARBA" id="ARBA00022552"/>
    </source>
</evidence>
<dbReference type="HAMAP" id="MF_01007">
    <property type="entry name" value="16SrRNA_methyltr_H"/>
    <property type="match status" value="1"/>
</dbReference>
<name>A0AA90PJW1_9HELI</name>
<evidence type="ECO:0000256" key="1">
    <source>
        <dbReference type="ARBA" id="ARBA00010396"/>
    </source>
</evidence>
<reference evidence="9" key="1">
    <citation type="journal article" date="2024" name="Syst. Appl. Microbiol.">
        <title>Helicobacter cappadocius sp. nov., from lizards: The first psychrotrophic Helicobacter species.</title>
        <authorList>
            <person name="Aydin F."/>
            <person name="Tarhane S."/>
            <person name="Karakaya E."/>
            <person name="Abay S."/>
            <person name="Kayman T."/>
            <person name="Guran O."/>
            <person name="Bozkurt E."/>
            <person name="Uzum N."/>
            <person name="Avci A."/>
            <person name="Olgun K."/>
            <person name="Jablonski D."/>
            <person name="Guran C."/>
            <person name="Burcin Saticioglu I."/>
        </authorList>
    </citation>
    <scope>NUCLEOTIDE SEQUENCE [LARGE SCALE GENOMIC DNA]</scope>
    <source>
        <strain evidence="9">faydin-H76</strain>
    </source>
</reference>
<feature type="binding site" evidence="7">
    <location>
        <begin position="36"/>
        <end position="38"/>
    </location>
    <ligand>
        <name>S-adenosyl-L-methionine</name>
        <dbReference type="ChEBI" id="CHEBI:59789"/>
    </ligand>
</feature>
<evidence type="ECO:0000313" key="9">
    <source>
        <dbReference type="Proteomes" id="UP001177258"/>
    </source>
</evidence>
<dbReference type="Gene3D" id="1.10.150.170">
    <property type="entry name" value="Putative methyltransferase TM0872, insert domain"/>
    <property type="match status" value="1"/>
</dbReference>
<organism evidence="8 9">
    <name type="scientific">Helicobacter cappadocius</name>
    <dbReference type="NCBI Taxonomy" id="3063998"/>
    <lineage>
        <taxon>Bacteria</taxon>
        <taxon>Pseudomonadati</taxon>
        <taxon>Campylobacterota</taxon>
        <taxon>Epsilonproteobacteria</taxon>
        <taxon>Campylobacterales</taxon>
        <taxon>Helicobacteraceae</taxon>
        <taxon>Helicobacter</taxon>
    </lineage>
</organism>
<gene>
    <name evidence="7 8" type="primary">rsmH</name>
    <name evidence="8" type="ORF">Q5I06_05860</name>
</gene>
<dbReference type="InterPro" id="IPR002903">
    <property type="entry name" value="RsmH"/>
</dbReference>
<feature type="binding site" evidence="7">
    <location>
        <position position="103"/>
    </location>
    <ligand>
        <name>S-adenosyl-L-methionine</name>
        <dbReference type="ChEBI" id="CHEBI:59789"/>
    </ligand>
</feature>
<feature type="binding site" evidence="7">
    <location>
        <position position="82"/>
    </location>
    <ligand>
        <name>S-adenosyl-L-methionine</name>
        <dbReference type="ChEBI" id="CHEBI:59789"/>
    </ligand>
</feature>
<dbReference type="GO" id="GO:0070475">
    <property type="term" value="P:rRNA base methylation"/>
    <property type="evidence" value="ECO:0007669"/>
    <property type="project" value="UniProtKB-UniRule"/>
</dbReference>
<keyword evidence="4 7" id="KW-0489">Methyltransferase</keyword>
<evidence type="ECO:0000256" key="5">
    <source>
        <dbReference type="ARBA" id="ARBA00022679"/>
    </source>
</evidence>
<dbReference type="Proteomes" id="UP001177258">
    <property type="component" value="Unassembled WGS sequence"/>
</dbReference>